<dbReference type="EMBL" id="CP018176">
    <property type="protein sequence ID" value="AUJ29040.1"/>
    <property type="molecule type" value="Genomic_DNA"/>
</dbReference>
<dbReference type="NCBIfam" id="TIGR03926">
    <property type="entry name" value="T7_EssB"/>
    <property type="match status" value="1"/>
</dbReference>
<dbReference type="Gene3D" id="1.25.40.680">
    <property type="entry name" value="Type VII secretion system EssB, C-terminal-like domain"/>
    <property type="match status" value="1"/>
</dbReference>
<accession>A0A3Q8CY01</accession>
<reference evidence="3 4" key="1">
    <citation type="submission" date="2016-11" db="EMBL/GenBank/DDBJ databases">
        <title>Interaction between Lactobacillus species and yeast in water kefir.</title>
        <authorList>
            <person name="Behr J."/>
            <person name="Xu D."/>
            <person name="Vogel R.F."/>
        </authorList>
    </citation>
    <scope>NUCLEOTIDE SEQUENCE [LARGE SCALE GENOMIC DNA]</scope>
    <source>
        <strain evidence="3 4">TMW 1.1822</strain>
    </source>
</reference>
<name>A0A3Q8CY01_9LACO</name>
<keyword evidence="2" id="KW-1133">Transmembrane helix</keyword>
<dbReference type="InterPro" id="IPR018778">
    <property type="entry name" value="T7SS_EssB"/>
</dbReference>
<dbReference type="AlphaFoldDB" id="A0A3Q8CY01"/>
<dbReference type="Gene3D" id="1.10.510.10">
    <property type="entry name" value="Transferase(Phosphotransferase) domain 1"/>
    <property type="match status" value="1"/>
</dbReference>
<evidence type="ECO:0000256" key="1">
    <source>
        <dbReference type="ARBA" id="ARBA00010163"/>
    </source>
</evidence>
<sequence>MIQVEDISEKLEFEVTDQSVDVTLQPNQYRMEQVEQFKLYLVEKSHFLGGQVKEVSEKRLVLSYQKNSLTKNLADLPFKKMGIYERLLLTQKAGILEEYLGSPAVPFIAPENIFIQGDLLVIAHRGLMESIAPYRPTENDFFKEYRALILYMINPDLEYKNLIQGAGTLENSLSKQIQDAESFSEVNELLRDEITHQRQLREANTKLVSKKKYQFFKWGSIVLSLLTIALIILSGYLGFKKVPAQTRVITAQSEFNSKNYDAVLNALENDNPESLPRSAQYIAAVSSIKLDSLSYKQQRVLLNNVSQKSSQNTLLYWIYLGRGDFNKSLNIAQNIGDDQYILHAYTKLYDSTKSNSQMNGAKKQQLLQKYNKAINKYLKSLGGKKNDTTTSDPTN</sequence>
<dbReference type="RefSeq" id="WP_141052699.1">
    <property type="nucleotide sequence ID" value="NZ_CP018176.1"/>
</dbReference>
<feature type="transmembrane region" description="Helical" evidence="2">
    <location>
        <begin position="215"/>
        <end position="239"/>
    </location>
</feature>
<evidence type="ECO:0000313" key="3">
    <source>
        <dbReference type="EMBL" id="AUJ29040.1"/>
    </source>
</evidence>
<dbReference type="InterPro" id="IPR042565">
    <property type="entry name" value="T7SS_EssB_C"/>
</dbReference>
<protein>
    <submittedName>
        <fullName evidence="3">Type VII secretion protein EssB</fullName>
    </submittedName>
</protein>
<dbReference type="Proteomes" id="UP000314960">
    <property type="component" value="Chromosome"/>
</dbReference>
<keyword evidence="2" id="KW-0812">Transmembrane</keyword>
<dbReference type="Pfam" id="PF10140">
    <property type="entry name" value="YukC"/>
    <property type="match status" value="1"/>
</dbReference>
<gene>
    <name evidence="3" type="ORF">BSQ49_01735</name>
</gene>
<organism evidence="3 4">
    <name type="scientific">Liquorilactobacillus hordei</name>
    <dbReference type="NCBI Taxonomy" id="468911"/>
    <lineage>
        <taxon>Bacteria</taxon>
        <taxon>Bacillati</taxon>
        <taxon>Bacillota</taxon>
        <taxon>Bacilli</taxon>
        <taxon>Lactobacillales</taxon>
        <taxon>Lactobacillaceae</taxon>
        <taxon>Liquorilactobacillus</taxon>
    </lineage>
</organism>
<evidence type="ECO:0000313" key="4">
    <source>
        <dbReference type="Proteomes" id="UP000314960"/>
    </source>
</evidence>
<evidence type="ECO:0000256" key="2">
    <source>
        <dbReference type="SAM" id="Phobius"/>
    </source>
</evidence>
<keyword evidence="2" id="KW-0472">Membrane</keyword>
<proteinExistence type="inferred from homology"/>
<dbReference type="KEGG" id="lhw:BSQ49_01735"/>
<comment type="similarity">
    <text evidence="1">Belongs to the EssB family.</text>
</comment>